<proteinExistence type="evidence at transcript level"/>
<organism evidence="1">
    <name type="scientific">Drosophila melanogaster</name>
    <name type="common">Fruit fly</name>
    <dbReference type="NCBI Taxonomy" id="7227"/>
    <lineage>
        <taxon>Eukaryota</taxon>
        <taxon>Metazoa</taxon>
        <taxon>Ecdysozoa</taxon>
        <taxon>Arthropoda</taxon>
        <taxon>Hexapoda</taxon>
        <taxon>Insecta</taxon>
        <taxon>Pterygota</taxon>
        <taxon>Neoptera</taxon>
        <taxon>Endopterygota</taxon>
        <taxon>Diptera</taxon>
        <taxon>Brachycera</taxon>
        <taxon>Muscomorpha</taxon>
        <taxon>Ephydroidea</taxon>
        <taxon>Drosophilidae</taxon>
        <taxon>Drosophila</taxon>
        <taxon>Sophophora</taxon>
    </lineage>
</organism>
<dbReference type="AlphaFoldDB" id="Q95RZ6"/>
<protein>
    <submittedName>
        <fullName evidence="1">HL05382p</fullName>
    </submittedName>
</protein>
<evidence type="ECO:0000313" key="1">
    <source>
        <dbReference type="EMBL" id="AAL28574.1"/>
    </source>
</evidence>
<accession>Q95RZ6</accession>
<dbReference type="EMBL" id="AY061026">
    <property type="protein sequence ID" value="AAL28574.1"/>
    <property type="molecule type" value="mRNA"/>
</dbReference>
<dbReference type="UCSC" id="CG30017-RA">
    <property type="organism name" value="d. melanogaster"/>
</dbReference>
<reference evidence="1" key="1">
    <citation type="submission" date="2001-10" db="EMBL/GenBank/DDBJ databases">
        <authorList>
            <person name="Stapleton M."/>
            <person name="Brokstein P."/>
            <person name="Hong L."/>
            <person name="Agbayani A."/>
            <person name="Carlson J."/>
            <person name="Champe M."/>
            <person name="Chavez C."/>
            <person name="Dorsett V."/>
            <person name="Farfan D."/>
            <person name="Frise E."/>
            <person name="George R."/>
            <person name="Gonzalez M."/>
            <person name="Guarin H."/>
            <person name="Li P."/>
            <person name="Liao G."/>
            <person name="Miranda A."/>
            <person name="Mungall C.J."/>
            <person name="Nunoo J."/>
            <person name="Pacleb J."/>
            <person name="Paragas V."/>
            <person name="Park S."/>
            <person name="Phouanenavong S."/>
            <person name="Wan K."/>
            <person name="Yu C."/>
            <person name="Lewis S.E."/>
            <person name="Rubin G.M."/>
            <person name="Celniker S."/>
        </authorList>
    </citation>
    <scope>NUCLEOTIDE SEQUENCE</scope>
    <source>
        <strain evidence="1">Berkeley</strain>
    </source>
</reference>
<sequence length="107" mass="11852">MQFQGISFRLRVVVVPEPQVDVFRNVCAVVWAFAFVSECDCLSPDCRGADVCGSVSRPTCSELKENESATPGRAVPGRAFASMRYISSRRRKVFTEDIEVCGVLLPF</sequence>
<name>Q95RZ6_DROME</name>